<name>A0ABT7LPR8_9STRE</name>
<reference evidence="2 3" key="1">
    <citation type="submission" date="2023-06" db="EMBL/GenBank/DDBJ databases">
        <title>A potential novel species of Streptococcus isolated from human milk sample.</title>
        <authorList>
            <person name="Nguyen H.V."/>
            <person name="Trinh A.T.V."/>
            <person name="Hoang A.T.L."/>
            <person name="Bui L.N.H."/>
            <person name="Tran Q.T.L."/>
            <person name="Trinh T."/>
        </authorList>
    </citation>
    <scope>NUCLEOTIDE SEQUENCE [LARGE SCALE GENOMIC DNA]</scope>
    <source>
        <strain evidence="2 3">VTCC 12812</strain>
    </source>
</reference>
<dbReference type="Proteomes" id="UP001529255">
    <property type="component" value="Unassembled WGS sequence"/>
</dbReference>
<feature type="domain" description="IrrE N-terminal-like" evidence="1">
    <location>
        <begin position="10"/>
        <end position="131"/>
    </location>
</feature>
<sequence>MNLLKLIRQAENQGCNIIFLKDYTEQGRYLEYNSQNFIFINDNLSELMKINVILHELAHFKNQDTKNSLSNIKSFTHHIENNAEKERIINLMTLTNSTYPIDESFNYLDYMKTTAIPEKYENIVKEIAKTLYQSNKKQK</sequence>
<evidence type="ECO:0000259" key="1">
    <source>
        <dbReference type="Pfam" id="PF06114"/>
    </source>
</evidence>
<accession>A0ABT7LPR8</accession>
<dbReference type="Pfam" id="PF06114">
    <property type="entry name" value="Peptidase_M78"/>
    <property type="match status" value="1"/>
</dbReference>
<gene>
    <name evidence="2" type="ORF">QRD39_00700</name>
</gene>
<evidence type="ECO:0000313" key="2">
    <source>
        <dbReference type="EMBL" id="MDL5042630.1"/>
    </source>
</evidence>
<evidence type="ECO:0000313" key="3">
    <source>
        <dbReference type="Proteomes" id="UP001529255"/>
    </source>
</evidence>
<dbReference type="EMBL" id="JASUZV010000001">
    <property type="protein sequence ID" value="MDL5042630.1"/>
    <property type="molecule type" value="Genomic_DNA"/>
</dbReference>
<proteinExistence type="predicted"/>
<dbReference type="RefSeq" id="WP_285955303.1">
    <property type="nucleotide sequence ID" value="NZ_JASUZV010000001.1"/>
</dbReference>
<keyword evidence="3" id="KW-1185">Reference proteome</keyword>
<comment type="caution">
    <text evidence="2">The sequence shown here is derived from an EMBL/GenBank/DDBJ whole genome shotgun (WGS) entry which is preliminary data.</text>
</comment>
<organism evidence="2 3">
    <name type="scientific">Streptococcus raffinosi</name>
    <dbReference type="NCBI Taxonomy" id="3053355"/>
    <lineage>
        <taxon>Bacteria</taxon>
        <taxon>Bacillati</taxon>
        <taxon>Bacillota</taxon>
        <taxon>Bacilli</taxon>
        <taxon>Lactobacillales</taxon>
        <taxon>Streptococcaceae</taxon>
        <taxon>Streptococcus</taxon>
    </lineage>
</organism>
<dbReference type="InterPro" id="IPR010359">
    <property type="entry name" value="IrrE_HExxH"/>
</dbReference>
<protein>
    <submittedName>
        <fullName evidence="2">ImmA/IrrE family metallo-endopeptidase</fullName>
    </submittedName>
</protein>